<evidence type="ECO:0000313" key="4">
    <source>
        <dbReference type="WBParaSite" id="EgrG_000493900"/>
    </source>
</evidence>
<reference evidence="4" key="3">
    <citation type="submission" date="2020-10" db="UniProtKB">
        <authorList>
            <consortium name="WormBaseParasite"/>
        </authorList>
    </citation>
    <scope>IDENTIFICATION</scope>
</reference>
<feature type="compositionally biased region" description="Acidic residues" evidence="1">
    <location>
        <begin position="41"/>
        <end position="55"/>
    </location>
</feature>
<dbReference type="Proteomes" id="UP000492820">
    <property type="component" value="Unassembled WGS sequence"/>
</dbReference>
<evidence type="ECO:0000313" key="2">
    <source>
        <dbReference type="EMBL" id="CDS19611.1"/>
    </source>
</evidence>
<reference evidence="2 3" key="1">
    <citation type="journal article" date="2013" name="Nature">
        <title>The genomes of four tapeworm species reveal adaptations to parasitism.</title>
        <authorList>
            <person name="Tsai I.J."/>
            <person name="Zarowiecki M."/>
            <person name="Holroyd N."/>
            <person name="Garciarrubio A."/>
            <person name="Sanchez-Flores A."/>
            <person name="Brooks K.L."/>
            <person name="Tracey A."/>
            <person name="Bobes R.J."/>
            <person name="Fragoso G."/>
            <person name="Sciutto E."/>
            <person name="Aslett M."/>
            <person name="Beasley H."/>
            <person name="Bennett H.M."/>
            <person name="Cai J."/>
            <person name="Camicia F."/>
            <person name="Clark R."/>
            <person name="Cucher M."/>
            <person name="De Silva N."/>
            <person name="Day T.A."/>
            <person name="Deplazes P."/>
            <person name="Estrada K."/>
            <person name="Fernandez C."/>
            <person name="Holland P.W."/>
            <person name="Hou J."/>
            <person name="Hu S."/>
            <person name="Huckvale T."/>
            <person name="Hung S.S."/>
            <person name="Kamenetzky L."/>
            <person name="Keane J.A."/>
            <person name="Kiss F."/>
            <person name="Koziol U."/>
            <person name="Lambert O."/>
            <person name="Liu K."/>
            <person name="Luo X."/>
            <person name="Luo Y."/>
            <person name="Macchiaroli N."/>
            <person name="Nichol S."/>
            <person name="Paps J."/>
            <person name="Parkinson J."/>
            <person name="Pouchkina-Stantcheva N."/>
            <person name="Riddiford N."/>
            <person name="Rosenzvit M."/>
            <person name="Salinas G."/>
            <person name="Wasmuth J.D."/>
            <person name="Zamanian M."/>
            <person name="Zheng Y."/>
            <person name="Cai X."/>
            <person name="Soberon X."/>
            <person name="Olson P.D."/>
            <person name="Laclette J.P."/>
            <person name="Brehm K."/>
            <person name="Berriman M."/>
            <person name="Garciarrubio A."/>
            <person name="Bobes R.J."/>
            <person name="Fragoso G."/>
            <person name="Sanchez-Flores A."/>
            <person name="Estrada K."/>
            <person name="Cevallos M.A."/>
            <person name="Morett E."/>
            <person name="Gonzalez V."/>
            <person name="Portillo T."/>
            <person name="Ochoa-Leyva A."/>
            <person name="Jose M.V."/>
            <person name="Sciutto E."/>
            <person name="Landa A."/>
            <person name="Jimenez L."/>
            <person name="Valdes V."/>
            <person name="Carrero J.C."/>
            <person name="Larralde C."/>
            <person name="Morales-Montor J."/>
            <person name="Limon-Lason J."/>
            <person name="Soberon X."/>
            <person name="Laclette J.P."/>
        </authorList>
    </citation>
    <scope>NUCLEOTIDE SEQUENCE [LARGE SCALE GENOMIC DNA]</scope>
</reference>
<proteinExistence type="predicted"/>
<evidence type="ECO:0000313" key="3">
    <source>
        <dbReference type="Proteomes" id="UP000492820"/>
    </source>
</evidence>
<name>A0A068WM87_ECHGR</name>
<organism evidence="2">
    <name type="scientific">Echinococcus granulosus</name>
    <name type="common">Hydatid tapeworm</name>
    <dbReference type="NCBI Taxonomy" id="6210"/>
    <lineage>
        <taxon>Eukaryota</taxon>
        <taxon>Metazoa</taxon>
        <taxon>Spiralia</taxon>
        <taxon>Lophotrochozoa</taxon>
        <taxon>Platyhelminthes</taxon>
        <taxon>Cestoda</taxon>
        <taxon>Eucestoda</taxon>
        <taxon>Cyclophyllidea</taxon>
        <taxon>Taeniidae</taxon>
        <taxon>Echinococcus</taxon>
        <taxon>Echinococcus granulosus group</taxon>
    </lineage>
</organism>
<accession>A0A068WM87</accession>
<dbReference type="AlphaFoldDB" id="A0A068WM87"/>
<protein>
    <submittedName>
        <fullName evidence="2 4">Uncharacterized protein</fullName>
    </submittedName>
</protein>
<gene>
    <name evidence="2" type="ORF">EgrG_000493900</name>
</gene>
<dbReference type="EMBL" id="LK028579">
    <property type="protein sequence ID" value="CDS19611.1"/>
    <property type="molecule type" value="Genomic_DNA"/>
</dbReference>
<sequence length="91" mass="10457">MIPVPPPTWHFIPSILLQLSAAIQRQVVSHRSFSISQSAIEGDEKEEEEEEEEEEVPSRISVAVDYRFHTRDIRADDLVDQPILFSPKLTE</sequence>
<dbReference type="WBParaSite" id="EgrG_000493900">
    <property type="protein sequence ID" value="EgrG_000493900"/>
    <property type="gene ID" value="EgrG_000493900"/>
</dbReference>
<feature type="region of interest" description="Disordered" evidence="1">
    <location>
        <begin position="36"/>
        <end position="58"/>
    </location>
</feature>
<reference evidence="2" key="2">
    <citation type="submission" date="2014-06" db="EMBL/GenBank/DDBJ databases">
        <authorList>
            <person name="Aslett M."/>
        </authorList>
    </citation>
    <scope>NUCLEOTIDE SEQUENCE</scope>
</reference>
<evidence type="ECO:0000256" key="1">
    <source>
        <dbReference type="SAM" id="MobiDB-lite"/>
    </source>
</evidence>